<dbReference type="STRING" id="1770053.SAMN05216551_101571"/>
<dbReference type="Pfam" id="PF03894">
    <property type="entry name" value="XFP"/>
    <property type="match status" value="1"/>
</dbReference>
<proteinExistence type="inferred from homology"/>
<gene>
    <name evidence="8" type="ORF">SAMN05216551_101571</name>
</gene>
<dbReference type="SUPFAM" id="SSF52518">
    <property type="entry name" value="Thiamin diphosphate-binding fold (THDP-binding)"/>
    <property type="match status" value="2"/>
</dbReference>
<dbReference type="Proteomes" id="UP000243719">
    <property type="component" value="Unassembled WGS sequence"/>
</dbReference>
<dbReference type="NCBIfam" id="NF003619">
    <property type="entry name" value="PRK05261.1-4"/>
    <property type="match status" value="1"/>
</dbReference>
<keyword evidence="3" id="KW-0786">Thiamine pyrophosphate</keyword>
<evidence type="ECO:0000256" key="4">
    <source>
        <dbReference type="ARBA" id="ARBA00023239"/>
    </source>
</evidence>
<dbReference type="Pfam" id="PF09364">
    <property type="entry name" value="XFP_N"/>
    <property type="match status" value="1"/>
</dbReference>
<name>A0A1H2PM13_9BURK</name>
<dbReference type="EMBL" id="FNLO01000001">
    <property type="protein sequence ID" value="SDV46715.1"/>
    <property type="molecule type" value="Genomic_DNA"/>
</dbReference>
<dbReference type="Gene3D" id="3.40.50.920">
    <property type="match status" value="1"/>
</dbReference>
<dbReference type="PROSITE" id="PS60002">
    <property type="entry name" value="PHOSPHOKETOLASE_1"/>
    <property type="match status" value="1"/>
</dbReference>
<dbReference type="InterPro" id="IPR005593">
    <property type="entry name" value="Xul5P/Fru6P_PKetolase"/>
</dbReference>
<evidence type="ECO:0000259" key="7">
    <source>
        <dbReference type="Pfam" id="PF09364"/>
    </source>
</evidence>
<evidence type="ECO:0000256" key="1">
    <source>
        <dbReference type="ARBA" id="ARBA00001964"/>
    </source>
</evidence>
<dbReference type="PANTHER" id="PTHR31273">
    <property type="entry name" value="PHOSPHOKETOLASE-RELATED"/>
    <property type="match status" value="1"/>
</dbReference>
<feature type="region of interest" description="Disordered" evidence="5">
    <location>
        <begin position="1"/>
        <end position="32"/>
    </location>
</feature>
<evidence type="ECO:0000313" key="9">
    <source>
        <dbReference type="Proteomes" id="UP000243719"/>
    </source>
</evidence>
<dbReference type="GO" id="GO:0016832">
    <property type="term" value="F:aldehyde-lyase activity"/>
    <property type="evidence" value="ECO:0007669"/>
    <property type="project" value="InterPro"/>
</dbReference>
<dbReference type="InterPro" id="IPR019789">
    <property type="entry name" value="Xul5P/Fru6P_PKetolase_ThDP_BS"/>
</dbReference>
<feature type="domain" description="Xylulose 5-phosphate/Fructose 6-phosphate phosphoketolase C-terminal" evidence="6">
    <location>
        <begin position="627"/>
        <end position="828"/>
    </location>
</feature>
<dbReference type="InterPro" id="IPR018970">
    <property type="entry name" value="Xul5P/Fru6P_PKetolase_N"/>
</dbReference>
<evidence type="ECO:0000313" key="8">
    <source>
        <dbReference type="EMBL" id="SDV46715.1"/>
    </source>
</evidence>
<feature type="compositionally biased region" description="Polar residues" evidence="5">
    <location>
        <begin position="1"/>
        <end position="20"/>
    </location>
</feature>
<keyword evidence="9" id="KW-1185">Reference proteome</keyword>
<dbReference type="InterPro" id="IPR029061">
    <property type="entry name" value="THDP-binding"/>
</dbReference>
<dbReference type="InterPro" id="IPR018969">
    <property type="entry name" value="Xul5P/Fru6P_PKetolase_C"/>
</dbReference>
<dbReference type="InterPro" id="IPR019790">
    <property type="entry name" value="Xul5P/Fru6P_PKetolase_CS"/>
</dbReference>
<evidence type="ECO:0000256" key="5">
    <source>
        <dbReference type="SAM" id="MobiDB-lite"/>
    </source>
</evidence>
<reference evidence="9" key="1">
    <citation type="submission" date="2016-09" db="EMBL/GenBank/DDBJ databases">
        <authorList>
            <person name="Varghese N."/>
            <person name="Submissions S."/>
        </authorList>
    </citation>
    <scope>NUCLEOTIDE SEQUENCE [LARGE SCALE GENOMIC DNA]</scope>
    <source>
        <strain evidence="9">JS23</strain>
    </source>
</reference>
<dbReference type="FunFam" id="3.40.50.920:FF:000029">
    <property type="entry name" value="Xylulose-5-phosphate/fructose-6-phosphate phosphoketolase"/>
    <property type="match status" value="1"/>
</dbReference>
<dbReference type="OrthoDB" id="9768449at2"/>
<evidence type="ECO:0000256" key="3">
    <source>
        <dbReference type="ARBA" id="ARBA00023052"/>
    </source>
</evidence>
<dbReference type="PANTHER" id="PTHR31273:SF0">
    <property type="entry name" value="PHOSPHOKETOLASE-RELATED"/>
    <property type="match status" value="1"/>
</dbReference>
<dbReference type="PIRSF" id="PIRSF017245">
    <property type="entry name" value="Phosphoketolase"/>
    <property type="match status" value="1"/>
</dbReference>
<organism evidence="8 9">
    <name type="scientific">Chitinasiproducens palmae</name>
    <dbReference type="NCBI Taxonomy" id="1770053"/>
    <lineage>
        <taxon>Bacteria</taxon>
        <taxon>Pseudomonadati</taxon>
        <taxon>Pseudomonadota</taxon>
        <taxon>Betaproteobacteria</taxon>
        <taxon>Burkholderiales</taxon>
        <taxon>Burkholderiaceae</taxon>
        <taxon>Chitinasiproducens</taxon>
    </lineage>
</organism>
<evidence type="ECO:0000259" key="6">
    <source>
        <dbReference type="Pfam" id="PF09363"/>
    </source>
</evidence>
<dbReference type="RefSeq" id="WP_091904321.1">
    <property type="nucleotide sequence ID" value="NZ_FNLO01000001.1"/>
</dbReference>
<accession>A0A1H2PM13</accession>
<evidence type="ECO:0000256" key="2">
    <source>
        <dbReference type="ARBA" id="ARBA00005623"/>
    </source>
</evidence>
<keyword evidence="4" id="KW-0456">Lyase</keyword>
<comment type="similarity">
    <text evidence="2">Belongs to the XFP family.</text>
</comment>
<dbReference type="InterPro" id="IPR009014">
    <property type="entry name" value="Transketo_C/PFOR_II"/>
</dbReference>
<dbReference type="FunFam" id="3.40.50.970:FF:000091">
    <property type="entry name" value="Xylulose-5-phosphate/fructose-6-phosphate phosphoketolase"/>
    <property type="match status" value="1"/>
</dbReference>
<dbReference type="PROSITE" id="PS60003">
    <property type="entry name" value="PHOSPHOKETOLASE_2"/>
    <property type="match status" value="1"/>
</dbReference>
<feature type="region of interest" description="Disordered" evidence="5">
    <location>
        <begin position="834"/>
        <end position="854"/>
    </location>
</feature>
<dbReference type="AlphaFoldDB" id="A0A1H2PM13"/>
<dbReference type="Gene3D" id="3.40.50.970">
    <property type="match status" value="2"/>
</dbReference>
<feature type="domain" description="Xylulose 5-phosphate/Fructose 6-phosphate phosphoketolase N-terminal" evidence="7">
    <location>
        <begin position="45"/>
        <end position="412"/>
    </location>
</feature>
<dbReference type="Pfam" id="PF09363">
    <property type="entry name" value="XFP_C"/>
    <property type="match status" value="1"/>
</dbReference>
<protein>
    <submittedName>
        <fullName evidence="8">Xylulose-5-phosphate/fructose-6-phosphate phosphoketolase</fullName>
    </submittedName>
</protein>
<dbReference type="GO" id="GO:0005975">
    <property type="term" value="P:carbohydrate metabolic process"/>
    <property type="evidence" value="ECO:0007669"/>
    <property type="project" value="InterPro"/>
</dbReference>
<comment type="cofactor">
    <cofactor evidence="1">
        <name>thiamine diphosphate</name>
        <dbReference type="ChEBI" id="CHEBI:58937"/>
    </cofactor>
</comment>
<sequence>MYTFNARLSSADLGSTSDTPEVSPEASEQAFRQASQQGIAAGPLSDDLLDRMHRYWQAANYLCVGQIYLKDNPLLREPLLTAHIKPRLLGHWGTSAGQNFIYVHLNRLISEQRCEILYISGPGHGGPTLNACAWLEGSYSEVHPDITPDVHGMRALFRSFSTPGGIPSHCGPHTPNSMHEGGELGYSLVHAFGAVFDHPGLIAACVVGDGEAETCPLEGSWKSVRFLDPRRDGAVLPILHLNGYKISGPTLEARTENAALVDLYRGRGYEPIIVEGDDLPGMHQRFAAALDRCHAGIRDIQDRARRGEAPVGDAGRTDAVRWPMIILRSPKGWTGPKEVDGLPVEGTFRAHQVPLAGVNENPAHLAQLEAWMRSYAPEALFDRDGALIEPLRALTPPAKLRMGAIPYANGGRLLTALEMPEFGDYALEVPGPGRVIAEAPRKLGEFLRDIMRRNPRNFRVFGPDETNSNRLNAVFEASDRTAFGPTLPIDDHISAGGRVMEVLSEHLCEGWLEGYLLTGRHGMWSTYEAFAQVVDSMVTQHAKWLQQCREFAWRRPLASLNVLLTSHAWRNDHNGFSHQSTGFVDNVLQRRADVVRVYYPPDSNCLVNVFDHCLRSRNYVNVVTVGKQPDFQWLTFEAALEHCSRGASAWDFASSDGDGEPDVVLACAGDVPTTEAVAASWLLQKHVPGIRVRVVNVVDLGVLASPEARPHGMDHQSFEALFTQDVPVIFAYHGSTWIIHSMVHGRANEARFHVRGFADYGTTTTPFDMVVLNRMSRYHLAIDALRHVPRLRSSASDASDFFSAQLRRHDAYIREHFEDMPEIRNWRWTDDFSESDTPPPLAKGHPRAQTFSDA</sequence>